<evidence type="ECO:0000313" key="2">
    <source>
        <dbReference type="Proteomes" id="UP001501126"/>
    </source>
</evidence>
<evidence type="ECO:0000313" key="1">
    <source>
        <dbReference type="EMBL" id="GAA0875991.1"/>
    </source>
</evidence>
<dbReference type="Proteomes" id="UP001501126">
    <property type="component" value="Unassembled WGS sequence"/>
</dbReference>
<dbReference type="EMBL" id="BAAAFH010000017">
    <property type="protein sequence ID" value="GAA0875991.1"/>
    <property type="molecule type" value="Genomic_DNA"/>
</dbReference>
<proteinExistence type="predicted"/>
<accession>A0ABN1MSL7</accession>
<reference evidence="1 2" key="1">
    <citation type="journal article" date="2019" name="Int. J. Syst. Evol. Microbiol.">
        <title>The Global Catalogue of Microorganisms (GCM) 10K type strain sequencing project: providing services to taxonomists for standard genome sequencing and annotation.</title>
        <authorList>
            <consortium name="The Broad Institute Genomics Platform"/>
            <consortium name="The Broad Institute Genome Sequencing Center for Infectious Disease"/>
            <person name="Wu L."/>
            <person name="Ma J."/>
        </authorList>
    </citation>
    <scope>NUCLEOTIDE SEQUENCE [LARGE SCALE GENOMIC DNA]</scope>
    <source>
        <strain evidence="1 2">JCM 16083</strain>
    </source>
</reference>
<organism evidence="1 2">
    <name type="scientific">Wandonia haliotis</name>
    <dbReference type="NCBI Taxonomy" id="574963"/>
    <lineage>
        <taxon>Bacteria</taxon>
        <taxon>Pseudomonadati</taxon>
        <taxon>Bacteroidota</taxon>
        <taxon>Flavobacteriia</taxon>
        <taxon>Flavobacteriales</taxon>
        <taxon>Crocinitomicaceae</taxon>
        <taxon>Wandonia</taxon>
    </lineage>
</organism>
<sequence length="57" mass="7001">MRNKIKNHKSYEDYDIIDSEDLPRKLKFSKSVIFEREVLLNLGVKFIYFKELDNCMW</sequence>
<keyword evidence="2" id="KW-1185">Reference proteome</keyword>
<protein>
    <submittedName>
        <fullName evidence="1">Uncharacterized protein</fullName>
    </submittedName>
</protein>
<gene>
    <name evidence="1" type="ORF">GCM10009118_24000</name>
</gene>
<comment type="caution">
    <text evidence="1">The sequence shown here is derived from an EMBL/GenBank/DDBJ whole genome shotgun (WGS) entry which is preliminary data.</text>
</comment>
<name>A0ABN1MSL7_9FLAO</name>